<keyword evidence="1" id="KW-1133">Transmembrane helix</keyword>
<sequence>MLGLGNLIVWLLLLGMGVMIHGVDGGINMGWVPVMGVVLALFVNFVVKLFGFSQIDR</sequence>
<evidence type="ECO:0000256" key="1">
    <source>
        <dbReference type="SAM" id="Phobius"/>
    </source>
</evidence>
<keyword evidence="1" id="KW-0812">Transmembrane</keyword>
<accession>A0A319CTU5</accession>
<feature type="transmembrane region" description="Helical" evidence="1">
    <location>
        <begin position="29"/>
        <end position="51"/>
    </location>
</feature>
<dbReference type="VEuPathDB" id="FungiDB:BO71DRAFT_162343"/>
<name>A0A319CTU5_9EURO</name>
<keyword evidence="3" id="KW-1185">Reference proteome</keyword>
<dbReference type="AlphaFoldDB" id="A0A319CTU5"/>
<reference evidence="2 3" key="1">
    <citation type="submission" date="2018-02" db="EMBL/GenBank/DDBJ databases">
        <title>The genomes of Aspergillus section Nigri reveals drivers in fungal speciation.</title>
        <authorList>
            <consortium name="DOE Joint Genome Institute"/>
            <person name="Vesth T.C."/>
            <person name="Nybo J."/>
            <person name="Theobald S."/>
            <person name="Brandl J."/>
            <person name="Frisvad J.C."/>
            <person name="Nielsen K.F."/>
            <person name="Lyhne E.K."/>
            <person name="Kogle M.E."/>
            <person name="Kuo A."/>
            <person name="Riley R."/>
            <person name="Clum A."/>
            <person name="Nolan M."/>
            <person name="Lipzen A."/>
            <person name="Salamov A."/>
            <person name="Henrissat B."/>
            <person name="Wiebenga A."/>
            <person name="De vries R.P."/>
            <person name="Grigoriev I.V."/>
            <person name="Mortensen U.H."/>
            <person name="Andersen M.R."/>
            <person name="Baker S.E."/>
        </authorList>
    </citation>
    <scope>NUCLEOTIDE SEQUENCE [LARGE SCALE GENOMIC DNA]</scope>
    <source>
        <strain evidence="2 3">CBS 707.79</strain>
    </source>
</reference>
<dbReference type="Proteomes" id="UP000247810">
    <property type="component" value="Unassembled WGS sequence"/>
</dbReference>
<organism evidence="2 3">
    <name type="scientific">Aspergillus ellipticus CBS 707.79</name>
    <dbReference type="NCBI Taxonomy" id="1448320"/>
    <lineage>
        <taxon>Eukaryota</taxon>
        <taxon>Fungi</taxon>
        <taxon>Dikarya</taxon>
        <taxon>Ascomycota</taxon>
        <taxon>Pezizomycotina</taxon>
        <taxon>Eurotiomycetes</taxon>
        <taxon>Eurotiomycetidae</taxon>
        <taxon>Eurotiales</taxon>
        <taxon>Aspergillaceae</taxon>
        <taxon>Aspergillus</taxon>
        <taxon>Aspergillus subgen. Circumdati</taxon>
    </lineage>
</organism>
<evidence type="ECO:0000313" key="3">
    <source>
        <dbReference type="Proteomes" id="UP000247810"/>
    </source>
</evidence>
<evidence type="ECO:0000313" key="2">
    <source>
        <dbReference type="EMBL" id="PYH87801.1"/>
    </source>
</evidence>
<protein>
    <submittedName>
        <fullName evidence="2">Uncharacterized protein</fullName>
    </submittedName>
</protein>
<feature type="transmembrane region" description="Helical" evidence="1">
    <location>
        <begin position="7"/>
        <end position="23"/>
    </location>
</feature>
<gene>
    <name evidence="2" type="ORF">BO71DRAFT_162343</name>
</gene>
<keyword evidence="1" id="KW-0472">Membrane</keyword>
<proteinExistence type="predicted"/>
<dbReference type="EMBL" id="KZ826167">
    <property type="protein sequence ID" value="PYH87801.1"/>
    <property type="molecule type" value="Genomic_DNA"/>
</dbReference>